<sequence>MARRVGWGLGDQAVSSMTNFVVGVYVARSLDATAFGVFSLVWVTYGVLLNVSRGLGTDPLTVRHSGDPTPEWREAVGQSSGTALVLGAAGGLVGIAVGALLGGSLGHAFIAMGVVLPALLLQDSWRFAFFAVGRGQYAFVNDVVWACALVPSMVWATHHGTVSGFVLAWGGSSAVAAALGALQVRIMPRPLAVRTWVRRHRDLGSRYLIENVSMSGASQLRAYGLGAIAGLAAVGTVRGGELLVGPFLAVLMGLSLVSVPEAARILRRAPHRLPQFCAVLGGGQAAAALLWGCVLLLLLPASVGHYFLGDVWESASHLIVPITASVMFASFITGAAAGLRALGAARRSLRAQLVAAVCYLGGGLAGAALGGAYGSAWGTAIAQVAGAVMAWWQLRLGMRDHLAQLDRATPTEPLPVTPDADLTTPIPVVDGHAHRGHTADIHRLLDDPAAALPRTTPPAPSPRGADASRRHVVPARSGADADVPAGASERRDT</sequence>
<dbReference type="InterPro" id="IPR050833">
    <property type="entry name" value="Poly_Biosynth_Transport"/>
</dbReference>
<feature type="transmembrane region" description="Helical" evidence="7">
    <location>
        <begin position="83"/>
        <end position="101"/>
    </location>
</feature>
<dbReference type="GO" id="GO:0005886">
    <property type="term" value="C:plasma membrane"/>
    <property type="evidence" value="ECO:0007669"/>
    <property type="project" value="UniProtKB-SubCell"/>
</dbReference>
<dbReference type="EMBL" id="BJVJ01000035">
    <property type="protein sequence ID" value="GEL24515.1"/>
    <property type="molecule type" value="Genomic_DNA"/>
</dbReference>
<feature type="transmembrane region" description="Helical" evidence="7">
    <location>
        <begin position="137"/>
        <end position="156"/>
    </location>
</feature>
<evidence type="ECO:0000313" key="9">
    <source>
        <dbReference type="Proteomes" id="UP000321685"/>
    </source>
</evidence>
<dbReference type="Proteomes" id="UP000321685">
    <property type="component" value="Unassembled WGS sequence"/>
</dbReference>
<dbReference type="CDD" id="cd13126">
    <property type="entry name" value="MATE_like_11"/>
    <property type="match status" value="1"/>
</dbReference>
<feature type="transmembrane region" description="Helical" evidence="7">
    <location>
        <begin position="275"/>
        <end position="298"/>
    </location>
</feature>
<name>A0A511DI83_9PSEU</name>
<evidence type="ECO:0000256" key="5">
    <source>
        <dbReference type="ARBA" id="ARBA00023136"/>
    </source>
</evidence>
<feature type="region of interest" description="Disordered" evidence="6">
    <location>
        <begin position="450"/>
        <end position="493"/>
    </location>
</feature>
<feature type="transmembrane region" description="Helical" evidence="7">
    <location>
        <begin position="162"/>
        <end position="182"/>
    </location>
</feature>
<evidence type="ECO:0000256" key="4">
    <source>
        <dbReference type="ARBA" id="ARBA00022989"/>
    </source>
</evidence>
<feature type="transmembrane region" description="Helical" evidence="7">
    <location>
        <begin position="32"/>
        <end position="51"/>
    </location>
</feature>
<feature type="transmembrane region" description="Helical" evidence="7">
    <location>
        <begin position="107"/>
        <end position="125"/>
    </location>
</feature>
<dbReference type="PANTHER" id="PTHR30250">
    <property type="entry name" value="PST FAMILY PREDICTED COLANIC ACID TRANSPORTER"/>
    <property type="match status" value="1"/>
</dbReference>
<keyword evidence="4 7" id="KW-1133">Transmembrane helix</keyword>
<dbReference type="AlphaFoldDB" id="A0A511DI83"/>
<feature type="transmembrane region" description="Helical" evidence="7">
    <location>
        <begin position="376"/>
        <end position="394"/>
    </location>
</feature>
<evidence type="ECO:0000256" key="2">
    <source>
        <dbReference type="ARBA" id="ARBA00022475"/>
    </source>
</evidence>
<feature type="transmembrane region" description="Helical" evidence="7">
    <location>
        <begin position="351"/>
        <end position="370"/>
    </location>
</feature>
<keyword evidence="9" id="KW-1185">Reference proteome</keyword>
<proteinExistence type="predicted"/>
<keyword evidence="3 7" id="KW-0812">Transmembrane</keyword>
<feature type="transmembrane region" description="Helical" evidence="7">
    <location>
        <begin position="220"/>
        <end position="237"/>
    </location>
</feature>
<feature type="transmembrane region" description="Helical" evidence="7">
    <location>
        <begin position="243"/>
        <end position="263"/>
    </location>
</feature>
<feature type="transmembrane region" description="Helical" evidence="7">
    <location>
        <begin position="318"/>
        <end position="339"/>
    </location>
</feature>
<evidence type="ECO:0000256" key="1">
    <source>
        <dbReference type="ARBA" id="ARBA00004651"/>
    </source>
</evidence>
<evidence type="ECO:0000256" key="7">
    <source>
        <dbReference type="SAM" id="Phobius"/>
    </source>
</evidence>
<dbReference type="PANTHER" id="PTHR30250:SF26">
    <property type="entry name" value="PSMA PROTEIN"/>
    <property type="match status" value="1"/>
</dbReference>
<protein>
    <submittedName>
        <fullName evidence="8">Membrane protein</fullName>
    </submittedName>
</protein>
<gene>
    <name evidence="8" type="ORF">PSU4_34690</name>
</gene>
<reference evidence="8 9" key="1">
    <citation type="submission" date="2019-07" db="EMBL/GenBank/DDBJ databases">
        <title>Whole genome shotgun sequence of Pseudonocardia sulfidoxydans NBRC 16205.</title>
        <authorList>
            <person name="Hosoyama A."/>
            <person name="Uohara A."/>
            <person name="Ohji S."/>
            <person name="Ichikawa N."/>
        </authorList>
    </citation>
    <scope>NUCLEOTIDE SEQUENCE [LARGE SCALE GENOMIC DNA]</scope>
    <source>
        <strain evidence="8 9">NBRC 16205</strain>
    </source>
</reference>
<evidence type="ECO:0000256" key="6">
    <source>
        <dbReference type="SAM" id="MobiDB-lite"/>
    </source>
</evidence>
<organism evidence="8 9">
    <name type="scientific">Pseudonocardia sulfidoxydans NBRC 16205</name>
    <dbReference type="NCBI Taxonomy" id="1223511"/>
    <lineage>
        <taxon>Bacteria</taxon>
        <taxon>Bacillati</taxon>
        <taxon>Actinomycetota</taxon>
        <taxon>Actinomycetes</taxon>
        <taxon>Pseudonocardiales</taxon>
        <taxon>Pseudonocardiaceae</taxon>
        <taxon>Pseudonocardia</taxon>
    </lineage>
</organism>
<keyword evidence="5 7" id="KW-0472">Membrane</keyword>
<evidence type="ECO:0000256" key="3">
    <source>
        <dbReference type="ARBA" id="ARBA00022692"/>
    </source>
</evidence>
<dbReference type="RefSeq" id="WP_307724793.1">
    <property type="nucleotide sequence ID" value="NZ_BJVJ01000035.1"/>
</dbReference>
<evidence type="ECO:0000313" key="8">
    <source>
        <dbReference type="EMBL" id="GEL24515.1"/>
    </source>
</evidence>
<accession>A0A511DI83</accession>
<comment type="caution">
    <text evidence="8">The sequence shown here is derived from an EMBL/GenBank/DDBJ whole genome shotgun (WGS) entry which is preliminary data.</text>
</comment>
<comment type="subcellular location">
    <subcellularLocation>
        <location evidence="1">Cell membrane</location>
        <topology evidence="1">Multi-pass membrane protein</topology>
    </subcellularLocation>
</comment>
<keyword evidence="2" id="KW-1003">Cell membrane</keyword>